<organism evidence="12 13">
    <name type="scientific">Plasmodium gonderi</name>
    <dbReference type="NCBI Taxonomy" id="77519"/>
    <lineage>
        <taxon>Eukaryota</taxon>
        <taxon>Sar</taxon>
        <taxon>Alveolata</taxon>
        <taxon>Apicomplexa</taxon>
        <taxon>Aconoidasida</taxon>
        <taxon>Haemosporida</taxon>
        <taxon>Plasmodiidae</taxon>
        <taxon>Plasmodium</taxon>
        <taxon>Plasmodium (Plasmodium)</taxon>
    </lineage>
</organism>
<reference evidence="13" key="1">
    <citation type="submission" date="2017-04" db="EMBL/GenBank/DDBJ databases">
        <title>Plasmodium gonderi genome.</title>
        <authorList>
            <person name="Arisue N."/>
            <person name="Honma H."/>
            <person name="Kawai S."/>
            <person name="Tougan T."/>
            <person name="Tanabe K."/>
            <person name="Horii T."/>
        </authorList>
    </citation>
    <scope>NUCLEOTIDE SEQUENCE [LARGE SCALE GENOMIC DNA]</scope>
    <source>
        <strain evidence="13">ATCC 30045</strain>
    </source>
</reference>
<feature type="compositionally biased region" description="Basic and acidic residues" evidence="9">
    <location>
        <begin position="139"/>
        <end position="151"/>
    </location>
</feature>
<dbReference type="EMBL" id="BDQF01000007">
    <property type="protein sequence ID" value="GAW79917.1"/>
    <property type="molecule type" value="Genomic_DNA"/>
</dbReference>
<evidence type="ECO:0000256" key="3">
    <source>
        <dbReference type="ARBA" id="ARBA00022801"/>
    </source>
</evidence>
<dbReference type="InterPro" id="IPR014001">
    <property type="entry name" value="Helicase_ATP-bd"/>
</dbReference>
<dbReference type="SMART" id="SM00490">
    <property type="entry name" value="HELICc"/>
    <property type="match status" value="1"/>
</dbReference>
<keyword evidence="5" id="KW-0067">ATP-binding</keyword>
<dbReference type="InterPro" id="IPR050079">
    <property type="entry name" value="DEAD_box_RNA_helicase"/>
</dbReference>
<dbReference type="InterPro" id="IPR001650">
    <property type="entry name" value="Helicase_C-like"/>
</dbReference>
<dbReference type="AlphaFoldDB" id="A0A1Y1JFD0"/>
<keyword evidence="4 12" id="KW-0347">Helicase</keyword>
<dbReference type="Pfam" id="PF00271">
    <property type="entry name" value="Helicase_C"/>
    <property type="match status" value="1"/>
</dbReference>
<evidence type="ECO:0000256" key="2">
    <source>
        <dbReference type="ARBA" id="ARBA00022741"/>
    </source>
</evidence>
<evidence type="ECO:0000259" key="11">
    <source>
        <dbReference type="PROSITE" id="PS51194"/>
    </source>
</evidence>
<feature type="region of interest" description="Disordered" evidence="9">
    <location>
        <begin position="119"/>
        <end position="153"/>
    </location>
</feature>
<evidence type="ECO:0000313" key="12">
    <source>
        <dbReference type="EMBL" id="GAW79917.1"/>
    </source>
</evidence>
<dbReference type="SUPFAM" id="SSF52540">
    <property type="entry name" value="P-loop containing nucleoside triphosphate hydrolases"/>
    <property type="match status" value="1"/>
</dbReference>
<dbReference type="EC" id="3.6.4.13" evidence="1"/>
<dbReference type="PROSITE" id="PS51192">
    <property type="entry name" value="HELICASE_ATP_BIND_1"/>
    <property type="match status" value="1"/>
</dbReference>
<evidence type="ECO:0000256" key="7">
    <source>
        <dbReference type="ARBA" id="ARBA00024355"/>
    </source>
</evidence>
<feature type="domain" description="Helicase C-terminal" evidence="11">
    <location>
        <begin position="442"/>
        <end position="619"/>
    </location>
</feature>
<dbReference type="OMA" id="WYLVCTD"/>
<dbReference type="Pfam" id="PF00270">
    <property type="entry name" value="DEAD"/>
    <property type="match status" value="1"/>
</dbReference>
<evidence type="ECO:0000256" key="1">
    <source>
        <dbReference type="ARBA" id="ARBA00012552"/>
    </source>
</evidence>
<dbReference type="InterPro" id="IPR027417">
    <property type="entry name" value="P-loop_NTPase"/>
</dbReference>
<feature type="compositionally biased region" description="Polar residues" evidence="9">
    <location>
        <begin position="125"/>
        <end position="138"/>
    </location>
</feature>
<evidence type="ECO:0000256" key="4">
    <source>
        <dbReference type="ARBA" id="ARBA00022806"/>
    </source>
</evidence>
<dbReference type="GO" id="GO:0005524">
    <property type="term" value="F:ATP binding"/>
    <property type="evidence" value="ECO:0007669"/>
    <property type="project" value="UniProtKB-KW"/>
</dbReference>
<dbReference type="PANTHER" id="PTHR47959:SF15">
    <property type="entry name" value="RNA HELICASE"/>
    <property type="match status" value="1"/>
</dbReference>
<dbReference type="GO" id="GO:0003724">
    <property type="term" value="F:RNA helicase activity"/>
    <property type="evidence" value="ECO:0007669"/>
    <property type="project" value="UniProtKB-EC"/>
</dbReference>
<evidence type="ECO:0000259" key="10">
    <source>
        <dbReference type="PROSITE" id="PS51192"/>
    </source>
</evidence>
<dbReference type="CDD" id="cd18787">
    <property type="entry name" value="SF2_C_DEAD"/>
    <property type="match status" value="1"/>
</dbReference>
<dbReference type="GO" id="GO:0016787">
    <property type="term" value="F:hydrolase activity"/>
    <property type="evidence" value="ECO:0007669"/>
    <property type="project" value="UniProtKB-KW"/>
</dbReference>
<protein>
    <recommendedName>
        <fullName evidence="1">RNA helicase</fullName>
        <ecNumber evidence="1">3.6.4.13</ecNumber>
    </recommendedName>
</protein>
<keyword evidence="2" id="KW-0547">Nucleotide-binding</keyword>
<dbReference type="OrthoDB" id="360161at2759"/>
<dbReference type="GO" id="GO:0003723">
    <property type="term" value="F:RNA binding"/>
    <property type="evidence" value="ECO:0007669"/>
    <property type="project" value="UniProtKB-KW"/>
</dbReference>
<proteinExistence type="inferred from homology"/>
<evidence type="ECO:0000256" key="6">
    <source>
        <dbReference type="ARBA" id="ARBA00022884"/>
    </source>
</evidence>
<comment type="catalytic activity">
    <reaction evidence="8">
        <text>ATP + H2O = ADP + phosphate + H(+)</text>
        <dbReference type="Rhea" id="RHEA:13065"/>
        <dbReference type="ChEBI" id="CHEBI:15377"/>
        <dbReference type="ChEBI" id="CHEBI:15378"/>
        <dbReference type="ChEBI" id="CHEBI:30616"/>
        <dbReference type="ChEBI" id="CHEBI:43474"/>
        <dbReference type="ChEBI" id="CHEBI:456216"/>
        <dbReference type="EC" id="3.6.4.13"/>
    </reaction>
</comment>
<dbReference type="SMART" id="SM00487">
    <property type="entry name" value="DEXDc"/>
    <property type="match status" value="1"/>
</dbReference>
<dbReference type="PROSITE" id="PS51194">
    <property type="entry name" value="HELICASE_CTER"/>
    <property type="match status" value="1"/>
</dbReference>
<dbReference type="Gene3D" id="3.40.50.300">
    <property type="entry name" value="P-loop containing nucleotide triphosphate hydrolases"/>
    <property type="match status" value="2"/>
</dbReference>
<dbReference type="PANTHER" id="PTHR47959">
    <property type="entry name" value="ATP-DEPENDENT RNA HELICASE RHLE-RELATED"/>
    <property type="match status" value="1"/>
</dbReference>
<comment type="similarity">
    <text evidence="7">Belongs to the DEAD box helicase family. DDX52/ROK1 subfamily.</text>
</comment>
<keyword evidence="6" id="KW-0694">RNA-binding</keyword>
<dbReference type="InterPro" id="IPR011545">
    <property type="entry name" value="DEAD/DEAH_box_helicase_dom"/>
</dbReference>
<evidence type="ECO:0000256" key="5">
    <source>
        <dbReference type="ARBA" id="ARBA00022840"/>
    </source>
</evidence>
<feature type="domain" description="Helicase ATP-binding" evidence="10">
    <location>
        <begin position="205"/>
        <end position="430"/>
    </location>
</feature>
<evidence type="ECO:0000256" key="9">
    <source>
        <dbReference type="SAM" id="MobiDB-lite"/>
    </source>
</evidence>
<evidence type="ECO:0000313" key="13">
    <source>
        <dbReference type="Proteomes" id="UP000195521"/>
    </source>
</evidence>
<dbReference type="GeneID" id="39746629"/>
<accession>A0A1Y1JFD0</accession>
<comment type="caution">
    <text evidence="12">The sequence shown here is derived from an EMBL/GenBank/DDBJ whole genome shotgun (WGS) entry which is preliminary data.</text>
</comment>
<dbReference type="GO" id="GO:0005829">
    <property type="term" value="C:cytosol"/>
    <property type="evidence" value="ECO:0007669"/>
    <property type="project" value="TreeGrafter"/>
</dbReference>
<dbReference type="Proteomes" id="UP000195521">
    <property type="component" value="Unassembled WGS sequence"/>
</dbReference>
<keyword evidence="3" id="KW-0378">Hydrolase</keyword>
<name>A0A1Y1JFD0_PLAGO</name>
<evidence type="ECO:0000256" key="8">
    <source>
        <dbReference type="ARBA" id="ARBA00047984"/>
    </source>
</evidence>
<dbReference type="RefSeq" id="XP_028542506.1">
    <property type="nucleotide sequence ID" value="XM_028686705.1"/>
</dbReference>
<gene>
    <name evidence="12" type="ORF">PGO_060610</name>
</gene>
<keyword evidence="13" id="KW-1185">Reference proteome</keyword>
<sequence>MDITKQLTYGLNLRKHLESNLMSLKKENLKPLRNILNINKYKNSECDEIRGEKKKNIKKSESIKFPKFCSDPNLVSSYMKENEINIEYVNFSGKIDPIRFFEDIVEIKQIGIGFRSSGEEGTIVSEDNNGQRSQNKSEGGNEKNSLEETRHNAPTLELVQGKTTKQQKQHIENTTLQRTDYDKLFHTIKETFGFKKPTKIQKICIPTIISGCNTICISQTGSGKTCAFLIPLLIILKLGSLKTEWKEVTVSLGIKKEGSVDVLTQGVESKFTGVENKFTEVENKSTGVENKSTGVENNSCFFIRSLIVVPTNELARQIYDQSLILFEGFPEFRVLHLTREDEVKEHIDVSVCTPLILLHLIEKKRVSLSKCIFIVFDEVDKLFEVNFLSHVNNLLQEIQNKKMQKIFTTATMPGCTRSFISTLCTNYAVVYFGQNINMINRNVKQELVYVNNEEEKTMVLRNLIRSGGIHIPVLIFVDGIAKAKMVYTNLCRSGIGRGGDGGEREKILHIAMLTSEKTKEERKKIFQELREGRIWYLVCTDIMSRGIDIHGIETVINYDVCYDKYNYIHRVGRACRSDKGEFGKAITLFTHQNVKYMKDIVKFVKSSGTRVPSYLENFPFKRGRKFGFYAAKKKGSRGGGRRA</sequence>